<dbReference type="InterPro" id="IPR033979">
    <property type="entry name" value="MINDY_domain"/>
</dbReference>
<proteinExistence type="predicted"/>
<feature type="compositionally biased region" description="Basic residues" evidence="1">
    <location>
        <begin position="397"/>
        <end position="412"/>
    </location>
</feature>
<dbReference type="Pfam" id="PF04424">
    <property type="entry name" value="MINDY_DUB"/>
    <property type="match status" value="1"/>
</dbReference>
<evidence type="ECO:0000256" key="1">
    <source>
        <dbReference type="SAM" id="MobiDB-lite"/>
    </source>
</evidence>
<comment type="caution">
    <text evidence="3">The sequence shown here is derived from an EMBL/GenBank/DDBJ whole genome shotgun (WGS) entry which is preliminary data.</text>
</comment>
<evidence type="ECO:0000313" key="3">
    <source>
        <dbReference type="EMBL" id="KAK5780716.1"/>
    </source>
</evidence>
<dbReference type="GO" id="GO:1990380">
    <property type="term" value="F:K48-linked deubiquitinase activity"/>
    <property type="evidence" value="ECO:0007669"/>
    <property type="project" value="InterPro"/>
</dbReference>
<dbReference type="GO" id="GO:0016807">
    <property type="term" value="F:cysteine-type carboxypeptidase activity"/>
    <property type="evidence" value="ECO:0007669"/>
    <property type="project" value="TreeGrafter"/>
</dbReference>
<dbReference type="AlphaFoldDB" id="A0AAN8A8U1"/>
<feature type="compositionally biased region" description="Basic and acidic residues" evidence="1">
    <location>
        <begin position="373"/>
        <end position="389"/>
    </location>
</feature>
<dbReference type="GO" id="GO:0071108">
    <property type="term" value="P:protein K48-linked deubiquitination"/>
    <property type="evidence" value="ECO:0007669"/>
    <property type="project" value="TreeGrafter"/>
</dbReference>
<sequence length="425" mass="48375">MDILFNTKKVSINGYEYTILLHNEAVEQNNGNDAASCALLALCNVLLLSPGLANMARNLITLINSKQQVSKSDLVQTLSYIGVQQNNTININQLLQTLPNLCYHTETTSNPNFQQWETLTIDPVFNGSFKDGMNMSIFRLYNVGLIHGWIISPELDPIAYDHVSKYSYENAQRVLVQSYDINKNNIQIANADAILQDANYLKSFLARSATQLTDYGLNHLKEIMVEKSFAVLYRNDGYFTLHKNNGELYILVVDNSYTDSNDIVWKSLKSVSGNQDSYYTGNFIPASIERTVTQATTTSNPMQVDHTISNPFHDKNEDNIGDNQVHQQGDDPQQQLQDDELLARRLQEQEDEEYAAALRNTYRTDRLPNNGNRNERGRQSKFDRADRYNPDPMNKNKEKKKLKNKLFSRKNKSGNGKKSSDCTIM</sequence>
<reference evidence="4" key="1">
    <citation type="submission" date="2023-07" db="EMBL/GenBank/DDBJ databases">
        <title>A draft genome of Kazachstania heterogenica Y-27499.</title>
        <authorList>
            <person name="Donic C."/>
            <person name="Kralova J.S."/>
            <person name="Fidel L."/>
            <person name="Ben-Dor S."/>
            <person name="Jung S."/>
        </authorList>
    </citation>
    <scope>NUCLEOTIDE SEQUENCE [LARGE SCALE GENOMIC DNA]</scope>
    <source>
        <strain evidence="4">Y27499</strain>
    </source>
</reference>
<dbReference type="EMBL" id="JAWIZZ010000040">
    <property type="protein sequence ID" value="KAK5780716.1"/>
    <property type="molecule type" value="Genomic_DNA"/>
</dbReference>
<feature type="region of interest" description="Disordered" evidence="1">
    <location>
        <begin position="358"/>
        <end position="425"/>
    </location>
</feature>
<dbReference type="InterPro" id="IPR007518">
    <property type="entry name" value="MINDY"/>
</dbReference>
<organism evidence="3 4">
    <name type="scientific">Arxiozyma heterogenica</name>
    <dbReference type="NCBI Taxonomy" id="278026"/>
    <lineage>
        <taxon>Eukaryota</taxon>
        <taxon>Fungi</taxon>
        <taxon>Dikarya</taxon>
        <taxon>Ascomycota</taxon>
        <taxon>Saccharomycotina</taxon>
        <taxon>Saccharomycetes</taxon>
        <taxon>Saccharomycetales</taxon>
        <taxon>Saccharomycetaceae</taxon>
        <taxon>Arxiozyma</taxon>
    </lineage>
</organism>
<feature type="domain" description="MINDY deubiquitinase" evidence="2">
    <location>
        <begin position="5"/>
        <end position="283"/>
    </location>
</feature>
<name>A0AAN8A8U1_9SACH</name>
<feature type="compositionally biased region" description="Low complexity" evidence="1">
    <location>
        <begin position="324"/>
        <end position="335"/>
    </location>
</feature>
<protein>
    <recommendedName>
        <fullName evidence="2">MINDY deubiquitinase domain-containing protein</fullName>
    </recommendedName>
</protein>
<feature type="region of interest" description="Disordered" evidence="1">
    <location>
        <begin position="296"/>
        <end position="335"/>
    </location>
</feature>
<evidence type="ECO:0000313" key="4">
    <source>
        <dbReference type="Proteomes" id="UP001306508"/>
    </source>
</evidence>
<dbReference type="GO" id="GO:0005829">
    <property type="term" value="C:cytosol"/>
    <property type="evidence" value="ECO:0007669"/>
    <property type="project" value="TreeGrafter"/>
</dbReference>
<dbReference type="GO" id="GO:0004843">
    <property type="term" value="F:cysteine-type deubiquitinase activity"/>
    <property type="evidence" value="ECO:0007669"/>
    <property type="project" value="InterPro"/>
</dbReference>
<gene>
    <name evidence="3" type="ORF">RI543_001838</name>
</gene>
<accession>A0AAN8A8U1</accession>
<dbReference type="GO" id="GO:0071944">
    <property type="term" value="C:cell periphery"/>
    <property type="evidence" value="ECO:0007669"/>
    <property type="project" value="TreeGrafter"/>
</dbReference>
<evidence type="ECO:0000259" key="2">
    <source>
        <dbReference type="Pfam" id="PF04424"/>
    </source>
</evidence>
<dbReference type="PANTHER" id="PTHR18063:SF6">
    <property type="entry name" value="UBIQUITIN CARBOXYL-TERMINAL HYDROLASE"/>
    <property type="match status" value="1"/>
</dbReference>
<feature type="compositionally biased region" description="Polar residues" evidence="1">
    <location>
        <begin position="296"/>
        <end position="310"/>
    </location>
</feature>
<dbReference type="PANTHER" id="PTHR18063">
    <property type="entry name" value="NF-E2 INDUCIBLE PROTEIN"/>
    <property type="match status" value="1"/>
</dbReference>
<dbReference type="Proteomes" id="UP001306508">
    <property type="component" value="Unassembled WGS sequence"/>
</dbReference>
<keyword evidence="4" id="KW-1185">Reference proteome</keyword>